<dbReference type="Gene3D" id="3.90.1200.10">
    <property type="match status" value="1"/>
</dbReference>
<dbReference type="Pfam" id="PF01636">
    <property type="entry name" value="APH"/>
    <property type="match status" value="2"/>
</dbReference>
<evidence type="ECO:0000313" key="2">
    <source>
        <dbReference type="EMBL" id="MBM2616102.1"/>
    </source>
</evidence>
<evidence type="ECO:0000259" key="1">
    <source>
        <dbReference type="Pfam" id="PF01636"/>
    </source>
</evidence>
<dbReference type="RefSeq" id="WP_203376015.1">
    <property type="nucleotide sequence ID" value="NZ_JAENHP010000003.1"/>
</dbReference>
<evidence type="ECO:0000313" key="3">
    <source>
        <dbReference type="Proteomes" id="UP000632138"/>
    </source>
</evidence>
<dbReference type="EMBL" id="JAENHP010000003">
    <property type="protein sequence ID" value="MBM2616102.1"/>
    <property type="molecule type" value="Genomic_DNA"/>
</dbReference>
<dbReference type="InterPro" id="IPR011009">
    <property type="entry name" value="Kinase-like_dom_sf"/>
</dbReference>
<reference evidence="2 3" key="1">
    <citation type="submission" date="2021-01" db="EMBL/GenBank/DDBJ databases">
        <title>Actinoplanes sp. nov. LDG1-06 isolated from lichen.</title>
        <authorList>
            <person name="Saeng-In P."/>
            <person name="Phongsopitanun W."/>
            <person name="Kanchanasin P."/>
            <person name="Yuki M."/>
            <person name="Kudo T."/>
            <person name="Ohkuma M."/>
            <person name="Tanasupawat S."/>
        </authorList>
    </citation>
    <scope>NUCLEOTIDE SEQUENCE [LARGE SCALE GENOMIC DNA]</scope>
    <source>
        <strain evidence="2 3">LDG1-06</strain>
    </source>
</reference>
<organism evidence="2 3">
    <name type="scientific">Paractinoplanes ovalisporus</name>
    <dbReference type="NCBI Taxonomy" id="2810368"/>
    <lineage>
        <taxon>Bacteria</taxon>
        <taxon>Bacillati</taxon>
        <taxon>Actinomycetota</taxon>
        <taxon>Actinomycetes</taxon>
        <taxon>Micromonosporales</taxon>
        <taxon>Micromonosporaceae</taxon>
        <taxon>Paractinoplanes</taxon>
    </lineage>
</organism>
<dbReference type="Proteomes" id="UP000632138">
    <property type="component" value="Unassembled WGS sequence"/>
</dbReference>
<dbReference type="PANTHER" id="PTHR21310">
    <property type="entry name" value="AMINOGLYCOSIDE PHOSPHOTRANSFERASE-RELATED-RELATED"/>
    <property type="match status" value="1"/>
</dbReference>
<feature type="domain" description="Aminoglycoside phosphotransferase" evidence="1">
    <location>
        <begin position="109"/>
        <end position="184"/>
    </location>
</feature>
<name>A0ABS2A8D4_9ACTN</name>
<feature type="domain" description="Aminoglycoside phosphotransferase" evidence="1">
    <location>
        <begin position="2"/>
        <end position="103"/>
    </location>
</feature>
<accession>A0ABS2A8D4</accession>
<proteinExistence type="predicted"/>
<keyword evidence="3" id="KW-1185">Reference proteome</keyword>
<dbReference type="SUPFAM" id="SSF56112">
    <property type="entry name" value="Protein kinase-like (PK-like)"/>
    <property type="match status" value="1"/>
</dbReference>
<dbReference type="InterPro" id="IPR051678">
    <property type="entry name" value="AGP_Transferase"/>
</dbReference>
<sequence length="224" mass="25347">MRPLRHGYTNDTRGDGATVVKRYQGGIDEALRRATELAVLERLPPGLPVPRVLSVPEGALQLQHLDGMHGQDLIDEGLARPVLRKCGELLRRLQQVDVSAVFPDTTPGTGWVVVHGDYGPNNMLFDQDTFRVTGLLDWEWAHPGDRIEDIAWCEWIVRRHHPRHVDALDELFAGYGVRPSWARRQQAAVARCEAFVERFRNGPAAARRTWQEHLAITRAWTEAA</sequence>
<gene>
    <name evidence="2" type="ORF">JIG36_11095</name>
</gene>
<dbReference type="InterPro" id="IPR002575">
    <property type="entry name" value="Aminoglycoside_PTrfase"/>
</dbReference>
<protein>
    <submittedName>
        <fullName evidence="2">Aminoglycoside phosphotransferase family protein</fullName>
    </submittedName>
</protein>
<comment type="caution">
    <text evidence="2">The sequence shown here is derived from an EMBL/GenBank/DDBJ whole genome shotgun (WGS) entry which is preliminary data.</text>
</comment>